<evidence type="ECO:0000313" key="2">
    <source>
        <dbReference type="Proteomes" id="UP000315226"/>
    </source>
</evidence>
<dbReference type="OrthoDB" id="3468002at2"/>
<proteinExistence type="predicted"/>
<reference evidence="1 2" key="1">
    <citation type="submission" date="2019-06" db="EMBL/GenBank/DDBJ databases">
        <title>Whole genome shotgun sequence of Streptomyces gardneri NBRC 12865.</title>
        <authorList>
            <person name="Hosoyama A."/>
            <person name="Uohara A."/>
            <person name="Ohji S."/>
            <person name="Ichikawa N."/>
        </authorList>
    </citation>
    <scope>NUCLEOTIDE SEQUENCE [LARGE SCALE GENOMIC DNA]</scope>
    <source>
        <strain evidence="1 2">NBRC 12865</strain>
    </source>
</reference>
<comment type="caution">
    <text evidence="1">The sequence shown here is derived from an EMBL/GenBank/DDBJ whole genome shotgun (WGS) entry which is preliminary data.</text>
</comment>
<dbReference type="RefSeq" id="WP_141299818.1">
    <property type="nucleotide sequence ID" value="NZ_BJMN01000040.1"/>
</dbReference>
<evidence type="ECO:0000313" key="1">
    <source>
        <dbReference type="EMBL" id="GEB60187.1"/>
    </source>
</evidence>
<accession>A0A4Y3RTN4</accession>
<organism evidence="1 2">
    <name type="scientific">Streptomyces gardneri</name>
    <dbReference type="NCBI Taxonomy" id="66892"/>
    <lineage>
        <taxon>Bacteria</taxon>
        <taxon>Bacillati</taxon>
        <taxon>Actinomycetota</taxon>
        <taxon>Actinomycetes</taxon>
        <taxon>Kitasatosporales</taxon>
        <taxon>Streptomycetaceae</taxon>
        <taxon>Streptomyces</taxon>
    </lineage>
</organism>
<sequence>MSSSFQTIVDLDATAEDAVAHGERVAAWLVGEGIVGLPDYGPGPRWEQATGFQEASGSDGLTVVTGRTVFFSPQHGGPPVCPYCVVAFGDEHREAFSPAMDEWWNTGWAEVSCPACGRVVPLAAWEWAGDGLAFAYLGFEFRNGPALLPEFVAELGRVLGHRTRFVRGRI</sequence>
<dbReference type="EMBL" id="BJMN01000040">
    <property type="protein sequence ID" value="GEB60187.1"/>
    <property type="molecule type" value="Genomic_DNA"/>
</dbReference>
<keyword evidence="2" id="KW-1185">Reference proteome</keyword>
<name>A0A4Y3RTN4_9ACTN</name>
<dbReference type="AlphaFoldDB" id="A0A4Y3RTN4"/>
<protein>
    <submittedName>
        <fullName evidence="1">Uncharacterized protein</fullName>
    </submittedName>
</protein>
<dbReference type="Proteomes" id="UP000315226">
    <property type="component" value="Unassembled WGS sequence"/>
</dbReference>
<gene>
    <name evidence="1" type="ORF">SGA01_57920</name>
</gene>